<name>A0A6S6PEL8_ACEAC</name>
<keyword evidence="2" id="KW-0732">Signal</keyword>
<feature type="chain" id="PRO_5028219464" evidence="2">
    <location>
        <begin position="18"/>
        <end position="159"/>
    </location>
</feature>
<evidence type="ECO:0000256" key="1">
    <source>
        <dbReference type="SAM" id="MobiDB-lite"/>
    </source>
</evidence>
<evidence type="ECO:0000313" key="3">
    <source>
        <dbReference type="EMBL" id="BCI67367.1"/>
    </source>
</evidence>
<organism evidence="3 4">
    <name type="scientific">Acetobacter aceti</name>
    <dbReference type="NCBI Taxonomy" id="435"/>
    <lineage>
        <taxon>Bacteria</taxon>
        <taxon>Pseudomonadati</taxon>
        <taxon>Pseudomonadota</taxon>
        <taxon>Alphaproteobacteria</taxon>
        <taxon>Acetobacterales</taxon>
        <taxon>Acetobacteraceae</taxon>
        <taxon>Acetobacter</taxon>
        <taxon>Acetobacter subgen. Acetobacter</taxon>
    </lineage>
</organism>
<sequence length="159" mass="17142">MAGGVALAWLMCWPAFAQQAVETDTPASAPSDSGEISEDVNKILDRPLFEPDRRRKGVAHEENGEFHLVGISGHAGMWKAIFKPDKGEGKSVVLTGNEKVNDWTIASIDPAGVNLAQGEKTKRISIMFSKHAASPVPEKVKGATPHIMSTDSPDSHLTW</sequence>
<dbReference type="AlphaFoldDB" id="A0A6S6PEL8"/>
<feature type="region of interest" description="Disordered" evidence="1">
    <location>
        <begin position="136"/>
        <end position="159"/>
    </location>
</feature>
<gene>
    <name evidence="3" type="ORF">AAJCM20276_19910</name>
</gene>
<protein>
    <submittedName>
        <fullName evidence="3">Uncharacterized protein</fullName>
    </submittedName>
</protein>
<dbReference type="Proteomes" id="UP000515220">
    <property type="component" value="Chromosome"/>
</dbReference>
<feature type="signal peptide" evidence="2">
    <location>
        <begin position="1"/>
        <end position="17"/>
    </location>
</feature>
<accession>A0A6S6PEL8</accession>
<proteinExistence type="predicted"/>
<dbReference type="EMBL" id="AP023326">
    <property type="protein sequence ID" value="BCI67367.1"/>
    <property type="molecule type" value="Genomic_DNA"/>
</dbReference>
<evidence type="ECO:0000313" key="4">
    <source>
        <dbReference type="Proteomes" id="UP000515220"/>
    </source>
</evidence>
<dbReference type="RefSeq" id="WP_099347597.1">
    <property type="nucleotide sequence ID" value="NZ_AP023326.1"/>
</dbReference>
<reference evidence="3 4" key="1">
    <citation type="submission" date="2020-07" db="EMBL/GenBank/DDBJ databases">
        <title>Complete Genome Sequence of an acetic acid bacterium, Acetobacter aceti JCM20276.</title>
        <authorList>
            <person name="Hirose Y."/>
            <person name="Mihara H."/>
        </authorList>
    </citation>
    <scope>NUCLEOTIDE SEQUENCE [LARGE SCALE GENOMIC DNA]</scope>
    <source>
        <strain evidence="3 4">JCM20276</strain>
    </source>
</reference>
<feature type="compositionally biased region" description="Polar residues" evidence="1">
    <location>
        <begin position="147"/>
        <end position="159"/>
    </location>
</feature>
<evidence type="ECO:0000256" key="2">
    <source>
        <dbReference type="SAM" id="SignalP"/>
    </source>
</evidence>